<sequence>METLNNMASAAAQAVWPSSQKGAAEVDSTDTTTASNSTYNDPSSSTTDAQAPDSTSEPLSGVLGDASKGEPYDAGNAVEQDAANKRYSASDLPATNAGADTAVDGSDNALQTQKTETAEKSSNPLATSESAGLAGMKGSKVPSGGSADSGVADRGLDGPGPRPITQVAAEHKGDAGQAQIGTTSGSGAGDAADDEEDKPQSASHGTGTGEKYVRSSGLKADGGDFDAAREGAGREADRILEAKGISHGVKEQPSASAIDDTPTSDSGSASPGKKEKVSLGEKIKNKLRRSS</sequence>
<accession>A0ABP0D6P5</accession>
<feature type="compositionally biased region" description="Basic and acidic residues" evidence="1">
    <location>
        <begin position="226"/>
        <end position="241"/>
    </location>
</feature>
<evidence type="ECO:0000313" key="2">
    <source>
        <dbReference type="EMBL" id="CAK7262915.1"/>
    </source>
</evidence>
<feature type="compositionally biased region" description="Polar residues" evidence="1">
    <location>
        <begin position="42"/>
        <end position="58"/>
    </location>
</feature>
<evidence type="ECO:0000256" key="1">
    <source>
        <dbReference type="SAM" id="MobiDB-lite"/>
    </source>
</evidence>
<gene>
    <name evidence="2" type="ORF">SEPCBS57363_000299</name>
</gene>
<protein>
    <recommendedName>
        <fullName evidence="4">Glycine-rich cell wall structural protein 1</fullName>
    </recommendedName>
</protein>
<feature type="compositionally biased region" description="Basic and acidic residues" evidence="1">
    <location>
        <begin position="272"/>
        <end position="284"/>
    </location>
</feature>
<name>A0ABP0D6P5_9PEZI</name>
<feature type="region of interest" description="Disordered" evidence="1">
    <location>
        <begin position="1"/>
        <end position="291"/>
    </location>
</feature>
<organism evidence="2 3">
    <name type="scientific">Sporothrix epigloea</name>
    <dbReference type="NCBI Taxonomy" id="1892477"/>
    <lineage>
        <taxon>Eukaryota</taxon>
        <taxon>Fungi</taxon>
        <taxon>Dikarya</taxon>
        <taxon>Ascomycota</taxon>
        <taxon>Pezizomycotina</taxon>
        <taxon>Sordariomycetes</taxon>
        <taxon>Sordariomycetidae</taxon>
        <taxon>Ophiostomatales</taxon>
        <taxon>Ophiostomataceae</taxon>
        <taxon>Sporothrix</taxon>
    </lineage>
</organism>
<keyword evidence="3" id="KW-1185">Reference proteome</keyword>
<comment type="caution">
    <text evidence="2">The sequence shown here is derived from an EMBL/GenBank/DDBJ whole genome shotgun (WGS) entry which is preliminary data.</text>
</comment>
<reference evidence="2 3" key="1">
    <citation type="submission" date="2024-01" db="EMBL/GenBank/DDBJ databases">
        <authorList>
            <person name="Allen C."/>
            <person name="Tagirdzhanova G."/>
        </authorList>
    </citation>
    <scope>NUCLEOTIDE SEQUENCE [LARGE SCALE GENOMIC DNA]</scope>
    <source>
        <strain evidence="2 3">CBS 573.63</strain>
    </source>
</reference>
<evidence type="ECO:0000313" key="3">
    <source>
        <dbReference type="Proteomes" id="UP001642501"/>
    </source>
</evidence>
<proteinExistence type="predicted"/>
<dbReference type="Proteomes" id="UP001642501">
    <property type="component" value="Unassembled WGS sequence"/>
</dbReference>
<dbReference type="EMBL" id="CAWUOM010000002">
    <property type="protein sequence ID" value="CAK7262915.1"/>
    <property type="molecule type" value="Genomic_DNA"/>
</dbReference>
<feature type="compositionally biased region" description="Polar residues" evidence="1">
    <location>
        <begin position="108"/>
        <end position="130"/>
    </location>
</feature>
<evidence type="ECO:0008006" key="4">
    <source>
        <dbReference type="Google" id="ProtNLM"/>
    </source>
</evidence>
<feature type="compositionally biased region" description="Low complexity" evidence="1">
    <location>
        <begin position="29"/>
        <end position="41"/>
    </location>
</feature>